<dbReference type="InterPro" id="IPR036691">
    <property type="entry name" value="Endo/exonu/phosph_ase_sf"/>
</dbReference>
<accession>A0ABS9AF34</accession>
<reference evidence="2 3" key="1">
    <citation type="journal article" date="2021" name="Front. Microbiol.">
        <title>Aerobic Denitrification and Heterotrophic Sulfur Oxidation in the Genus Halomonas Revealed by Six Novel Species Characterizations and Genome-Based Analysis.</title>
        <authorList>
            <person name="Wang L."/>
            <person name="Shao Z."/>
        </authorList>
    </citation>
    <scope>NUCLEOTIDE SEQUENCE [LARGE SCALE GENOMIC DNA]</scope>
    <source>
        <strain evidence="2 3">MCCC 1A11036</strain>
    </source>
</reference>
<keyword evidence="2" id="KW-0540">Nuclease</keyword>
<feature type="domain" description="Endonuclease/exonuclease/phosphatase" evidence="1">
    <location>
        <begin position="63"/>
        <end position="321"/>
    </location>
</feature>
<evidence type="ECO:0000313" key="3">
    <source>
        <dbReference type="Proteomes" id="UP001320122"/>
    </source>
</evidence>
<sequence>MSATRPVTSLTPVAPKRRRAMLAAAGNSAEHAHLHAQVAAFGEVALAGFPERPLPPGPLRVAAWNVQQCHFPLRSGRLLAAHGFDIVLLSELDVGMRRTGQHDSIRLLAEAQRHGHAFGLEFLELTAPASPFHPTRSVEANLHGFHGNGLTAAAQPSAVGLIHLPSEADWFSAPRRGQHRLGGRMALAARFARAGGSIVVVSVHLESDTGPAGRGRQMAHLLEAVDAFAAGDPVLIGGDFNAGARHPHRDHRDEPLFDIARDHGYAWEDFNLSAPTSRHSLVPNAAQQADAHYDWFFARGLVGTAPRIVPALDGDTPLSDHELIAVTIEPAA</sequence>
<dbReference type="Pfam" id="PF03372">
    <property type="entry name" value="Exo_endo_phos"/>
    <property type="match status" value="1"/>
</dbReference>
<keyword evidence="2" id="KW-0378">Hydrolase</keyword>
<name>A0ABS9AF34_9GAMM</name>
<keyword evidence="2" id="KW-0255">Endonuclease</keyword>
<organism evidence="2 3">
    <name type="scientific">Billgrantia zhangzhouensis</name>
    <dbReference type="NCBI Taxonomy" id="2733481"/>
    <lineage>
        <taxon>Bacteria</taxon>
        <taxon>Pseudomonadati</taxon>
        <taxon>Pseudomonadota</taxon>
        <taxon>Gammaproteobacteria</taxon>
        <taxon>Oceanospirillales</taxon>
        <taxon>Halomonadaceae</taxon>
        <taxon>Billgrantia</taxon>
    </lineage>
</organism>
<dbReference type="SUPFAM" id="SSF56219">
    <property type="entry name" value="DNase I-like"/>
    <property type="match status" value="1"/>
</dbReference>
<dbReference type="InterPro" id="IPR005135">
    <property type="entry name" value="Endo/exonuclease/phosphatase"/>
</dbReference>
<evidence type="ECO:0000259" key="1">
    <source>
        <dbReference type="Pfam" id="PF03372"/>
    </source>
</evidence>
<proteinExistence type="predicted"/>
<comment type="caution">
    <text evidence="2">The sequence shown here is derived from an EMBL/GenBank/DDBJ whole genome shotgun (WGS) entry which is preliminary data.</text>
</comment>
<evidence type="ECO:0000313" key="2">
    <source>
        <dbReference type="EMBL" id="MCE8020339.1"/>
    </source>
</evidence>
<dbReference type="Proteomes" id="UP001320122">
    <property type="component" value="Unassembled WGS sequence"/>
</dbReference>
<dbReference type="RefSeq" id="WP_234273684.1">
    <property type="nucleotide sequence ID" value="NZ_JABFTT010000006.1"/>
</dbReference>
<dbReference type="EMBL" id="JABFTT010000006">
    <property type="protein sequence ID" value="MCE8020339.1"/>
    <property type="molecule type" value="Genomic_DNA"/>
</dbReference>
<protein>
    <submittedName>
        <fullName evidence="2">Endonuclease/exonuclease/phosphatase</fullName>
    </submittedName>
</protein>
<dbReference type="Gene3D" id="3.60.10.10">
    <property type="entry name" value="Endonuclease/exonuclease/phosphatase"/>
    <property type="match status" value="1"/>
</dbReference>
<dbReference type="GO" id="GO:0004519">
    <property type="term" value="F:endonuclease activity"/>
    <property type="evidence" value="ECO:0007669"/>
    <property type="project" value="UniProtKB-KW"/>
</dbReference>
<keyword evidence="3" id="KW-1185">Reference proteome</keyword>
<gene>
    <name evidence="2" type="ORF">HOP51_09505</name>
</gene>